<accession>A0A5C5BBM9</accession>
<dbReference type="OrthoDB" id="5121906at2"/>
<dbReference type="Proteomes" id="UP000313849">
    <property type="component" value="Unassembled WGS sequence"/>
</dbReference>
<protein>
    <submittedName>
        <fullName evidence="1">Uncharacterized protein</fullName>
    </submittedName>
</protein>
<dbReference type="EMBL" id="VENP01000044">
    <property type="protein sequence ID" value="TNU73472.1"/>
    <property type="molecule type" value="Genomic_DNA"/>
</dbReference>
<evidence type="ECO:0000313" key="2">
    <source>
        <dbReference type="Proteomes" id="UP000313849"/>
    </source>
</evidence>
<proteinExistence type="predicted"/>
<gene>
    <name evidence="1" type="ORF">FH969_11135</name>
</gene>
<dbReference type="RefSeq" id="WP_139987282.1">
    <property type="nucleotide sequence ID" value="NZ_VENP01000044.1"/>
</dbReference>
<organism evidence="1 2">
    <name type="scientific">Miniimonas arenae</name>
    <dbReference type="NCBI Taxonomy" id="676201"/>
    <lineage>
        <taxon>Bacteria</taxon>
        <taxon>Bacillati</taxon>
        <taxon>Actinomycetota</taxon>
        <taxon>Actinomycetes</taxon>
        <taxon>Micrococcales</taxon>
        <taxon>Beutenbergiaceae</taxon>
        <taxon>Miniimonas</taxon>
    </lineage>
</organism>
<name>A0A5C5BBM9_9MICO</name>
<comment type="caution">
    <text evidence="1">The sequence shown here is derived from an EMBL/GenBank/DDBJ whole genome shotgun (WGS) entry which is preliminary data.</text>
</comment>
<dbReference type="AlphaFoldDB" id="A0A5C5BBM9"/>
<evidence type="ECO:0000313" key="1">
    <source>
        <dbReference type="EMBL" id="TNU73472.1"/>
    </source>
</evidence>
<reference evidence="1 2" key="1">
    <citation type="submission" date="2019-06" db="EMBL/GenBank/DDBJ databases">
        <title>Draft genome sequence of Miniimonas arenae KCTC 19750T isolated from sea sand.</title>
        <authorList>
            <person name="Park S.-J."/>
        </authorList>
    </citation>
    <scope>NUCLEOTIDE SEQUENCE [LARGE SCALE GENOMIC DNA]</scope>
    <source>
        <strain evidence="1 2">KCTC 19750</strain>
    </source>
</reference>
<sequence>MRARLIDPRDARSEDVAPTYRVLFWANATTCEEWELTATDLDDALSWISSNAAGRTHSLWAATGADEQACIVRLRGVDPPAPAGAFPLWAAEVR</sequence>
<keyword evidence="2" id="KW-1185">Reference proteome</keyword>